<name>A0A6F8V6E5_9PROT</name>
<dbReference type="EMBL" id="AP022853">
    <property type="protein sequence ID" value="BCB25403.1"/>
    <property type="molecule type" value="Genomic_DNA"/>
</dbReference>
<keyword evidence="2" id="KW-1185">Reference proteome</keyword>
<dbReference type="Gene3D" id="3.30.420.380">
    <property type="match status" value="1"/>
</dbReference>
<evidence type="ECO:0000313" key="1">
    <source>
        <dbReference type="EMBL" id="BCB25403.1"/>
    </source>
</evidence>
<dbReference type="SUPFAM" id="SSF53067">
    <property type="entry name" value="Actin-like ATPase domain"/>
    <property type="match status" value="1"/>
</dbReference>
<gene>
    <name evidence="1" type="ORF">SKTS_02890</name>
</gene>
<accession>A0A6F8V6E5</accession>
<evidence type="ECO:0008006" key="3">
    <source>
        <dbReference type="Google" id="ProtNLM"/>
    </source>
</evidence>
<dbReference type="InterPro" id="IPR043129">
    <property type="entry name" value="ATPase_NBD"/>
</dbReference>
<dbReference type="RefSeq" id="WP_173059303.1">
    <property type="nucleotide sequence ID" value="NZ_AP022853.1"/>
</dbReference>
<dbReference type="AlphaFoldDB" id="A0A6F8V6E5"/>
<sequence>MPFFTKKKQEPGWMAIQFTPEGTCLAHVRQVTDSKPLVTFCAIQQGDSADVHVLDRLGKDTHLNRYRCTFMLNPGEYQMLVVEAPNVPAAELKTAVRWRMKDMLDFPVSDATVDVLDIPADKNAPSRARSLFAVAARNEIIRHRIESFAAAKLPVSVIDVPELAQRNIAALLEEPGRGLALLSFAEDGGLLTFTRGGELYSSRHIEIPLSQLIQADSEQRQRYFDRITLELQRSMDSFERQFSFITISKLVLAPLPPEVNLEAYLASNLYLPVSTMNLDEVFDFSAVSGVGPVQRQQCFLALGAALRTEEGAQ</sequence>
<protein>
    <recommendedName>
        <fullName evidence="3">Agglutinin biogenesis protein MshI</fullName>
    </recommendedName>
</protein>
<reference evidence="2" key="1">
    <citation type="submission" date="2020-03" db="EMBL/GenBank/DDBJ databases">
        <title>Complete genome sequence of sulfur-oxidizing bacterium skT11.</title>
        <authorList>
            <person name="Kanda M."/>
            <person name="Kojima H."/>
            <person name="Fukui M."/>
        </authorList>
    </citation>
    <scope>NUCLEOTIDE SEQUENCE [LARGE SCALE GENOMIC DNA]</scope>
    <source>
        <strain evidence="2">skT11</strain>
    </source>
</reference>
<dbReference type="Proteomes" id="UP000502260">
    <property type="component" value="Chromosome"/>
</dbReference>
<evidence type="ECO:0000313" key="2">
    <source>
        <dbReference type="Proteomes" id="UP000502260"/>
    </source>
</evidence>
<proteinExistence type="predicted"/>
<dbReference type="KEGG" id="slac:SKTS_02890"/>
<organism evidence="1 2">
    <name type="scientific">Sulfurimicrobium lacus</name>
    <dbReference type="NCBI Taxonomy" id="2715678"/>
    <lineage>
        <taxon>Bacteria</taxon>
        <taxon>Pseudomonadati</taxon>
        <taxon>Pseudomonadota</taxon>
        <taxon>Betaproteobacteria</taxon>
        <taxon>Nitrosomonadales</taxon>
        <taxon>Sulfuricellaceae</taxon>
        <taxon>Sulfurimicrobium</taxon>
    </lineage>
</organism>